<dbReference type="Pfam" id="PF22848">
    <property type="entry name" value="ASD1_dom"/>
    <property type="match status" value="1"/>
</dbReference>
<dbReference type="Gene3D" id="3.20.20.80">
    <property type="entry name" value="Glycosidases"/>
    <property type="match status" value="1"/>
</dbReference>
<dbReference type="HOGENOM" id="CLU_010060_1_1_1"/>
<dbReference type="PANTHER" id="PTHR31776:SF0">
    <property type="entry name" value="ALPHA-L-ARABINOFURANOSIDASE 1"/>
    <property type="match status" value="1"/>
</dbReference>
<evidence type="ECO:0000259" key="1">
    <source>
        <dbReference type="Pfam" id="PF22848"/>
    </source>
</evidence>
<keyword evidence="2" id="KW-0378">Hydrolase</keyword>
<dbReference type="Gene3D" id="2.60.120.260">
    <property type="entry name" value="Galactose-binding domain-like"/>
    <property type="match status" value="1"/>
</dbReference>
<dbReference type="InterPro" id="IPR055235">
    <property type="entry name" value="ASD1_cat"/>
</dbReference>
<sequence length="433" mass="46531">MRSGDGGLYAELLQNRAFQQVTPNTAAALNAWSAVNGASIAVISNTTPVSTALPNSLQVTIPTGVTGAVGVQNAGFSGINVNASWTYNASFFFKLPTGSTFKGSFTVALKSTSGQTFATATIPVTPVSAQPNVWTQVSVPLKPTASASGVNNVFTVTVDGASASGQTIFFSLFSLFPPTFKNRANGMRMDISETLLAMAPSFFRFPGGNNLGQTAAQRWIWNNTIGPLVDRPGRVGDWGYVNTDGIGLLEYLLWIEDMGMQPIMAVWAGYSLNGASIAANGLTPFIQAAKDQIDFVIGDPVKNAMGAKRAALGHPAPFTLNFVEVGNEDFFSSTYNYRWSEFVGNLSVEYPKIKFIATGTTFNPPLTPNPQAWDVHVYQTPQWFAQNSFIYDGFERNGTIYFEGEYAAISTNSSNLFGTPAQGRFTFPTMQST</sequence>
<keyword evidence="3" id="KW-1185">Reference proteome</keyword>
<dbReference type="GO" id="GO:0046556">
    <property type="term" value="F:alpha-L-arabinofuranosidase activity"/>
    <property type="evidence" value="ECO:0007669"/>
    <property type="project" value="TreeGrafter"/>
</dbReference>
<proteinExistence type="predicted"/>
<feature type="non-terminal residue" evidence="2">
    <location>
        <position position="1"/>
    </location>
</feature>
<dbReference type="PANTHER" id="PTHR31776">
    <property type="entry name" value="ALPHA-L-ARABINOFURANOSIDASE 1"/>
    <property type="match status" value="1"/>
</dbReference>
<accession>A0A0C9U806</accession>
<dbReference type="InterPro" id="IPR017853">
    <property type="entry name" value="GH"/>
</dbReference>
<name>A0A0C9U806_SPHS4</name>
<feature type="domain" description="Alpha-L-arabinofuranosidase 1 catalytic" evidence="1">
    <location>
        <begin position="195"/>
        <end position="395"/>
    </location>
</feature>
<organism evidence="2 3">
    <name type="scientific">Sphaerobolus stellatus (strain SS14)</name>
    <dbReference type="NCBI Taxonomy" id="990650"/>
    <lineage>
        <taxon>Eukaryota</taxon>
        <taxon>Fungi</taxon>
        <taxon>Dikarya</taxon>
        <taxon>Basidiomycota</taxon>
        <taxon>Agaricomycotina</taxon>
        <taxon>Agaricomycetes</taxon>
        <taxon>Phallomycetidae</taxon>
        <taxon>Geastrales</taxon>
        <taxon>Sphaerobolaceae</taxon>
        <taxon>Sphaerobolus</taxon>
    </lineage>
</organism>
<dbReference type="OrthoDB" id="406864at2759"/>
<dbReference type="SUPFAM" id="SSF51445">
    <property type="entry name" value="(Trans)glycosidases"/>
    <property type="match status" value="1"/>
</dbReference>
<gene>
    <name evidence="2" type="ORF">M422DRAFT_214506</name>
</gene>
<protein>
    <submittedName>
        <fullName evidence="2">Glycoside hydrolase family 51 protein</fullName>
    </submittedName>
</protein>
<reference evidence="2 3" key="1">
    <citation type="submission" date="2014-06" db="EMBL/GenBank/DDBJ databases">
        <title>Evolutionary Origins and Diversification of the Mycorrhizal Mutualists.</title>
        <authorList>
            <consortium name="DOE Joint Genome Institute"/>
            <consortium name="Mycorrhizal Genomics Consortium"/>
            <person name="Kohler A."/>
            <person name="Kuo A."/>
            <person name="Nagy L.G."/>
            <person name="Floudas D."/>
            <person name="Copeland A."/>
            <person name="Barry K.W."/>
            <person name="Cichocki N."/>
            <person name="Veneault-Fourrey C."/>
            <person name="LaButti K."/>
            <person name="Lindquist E.A."/>
            <person name="Lipzen A."/>
            <person name="Lundell T."/>
            <person name="Morin E."/>
            <person name="Murat C."/>
            <person name="Riley R."/>
            <person name="Ohm R."/>
            <person name="Sun H."/>
            <person name="Tunlid A."/>
            <person name="Henrissat B."/>
            <person name="Grigoriev I.V."/>
            <person name="Hibbett D.S."/>
            <person name="Martin F."/>
        </authorList>
    </citation>
    <scope>NUCLEOTIDE SEQUENCE [LARGE SCALE GENOMIC DNA]</scope>
    <source>
        <strain evidence="2 3">SS14</strain>
    </source>
</reference>
<dbReference type="AlphaFoldDB" id="A0A0C9U806"/>
<evidence type="ECO:0000313" key="2">
    <source>
        <dbReference type="EMBL" id="KIJ30509.1"/>
    </source>
</evidence>
<feature type="non-terminal residue" evidence="2">
    <location>
        <position position="433"/>
    </location>
</feature>
<evidence type="ECO:0000313" key="3">
    <source>
        <dbReference type="Proteomes" id="UP000054279"/>
    </source>
</evidence>
<dbReference type="EMBL" id="KN837260">
    <property type="protein sequence ID" value="KIJ30509.1"/>
    <property type="molecule type" value="Genomic_DNA"/>
</dbReference>
<dbReference type="Proteomes" id="UP000054279">
    <property type="component" value="Unassembled WGS sequence"/>
</dbReference>
<dbReference type="InterPro" id="IPR051563">
    <property type="entry name" value="Glycosyl_Hydrolase_51"/>
</dbReference>